<protein>
    <submittedName>
        <fullName evidence="1">Uncharacterized protein</fullName>
    </submittedName>
</protein>
<proteinExistence type="predicted"/>
<dbReference type="Proteomes" id="UP000297595">
    <property type="component" value="Unassembled WGS sequence"/>
</dbReference>
<comment type="caution">
    <text evidence="1">The sequence shown here is derived from an EMBL/GenBank/DDBJ whole genome shotgun (WGS) entry which is preliminary data.</text>
</comment>
<evidence type="ECO:0000313" key="2">
    <source>
        <dbReference type="Proteomes" id="UP000297595"/>
    </source>
</evidence>
<accession>A0A7C8NWC8</accession>
<organism evidence="1 2">
    <name type="scientific">Orbilia oligospora</name>
    <name type="common">Nematode-trapping fungus</name>
    <name type="synonym">Arthrobotrys oligospora</name>
    <dbReference type="NCBI Taxonomy" id="2813651"/>
    <lineage>
        <taxon>Eukaryota</taxon>
        <taxon>Fungi</taxon>
        <taxon>Dikarya</taxon>
        <taxon>Ascomycota</taxon>
        <taxon>Pezizomycotina</taxon>
        <taxon>Orbiliomycetes</taxon>
        <taxon>Orbiliales</taxon>
        <taxon>Orbiliaceae</taxon>
        <taxon>Orbilia</taxon>
    </lineage>
</organism>
<sequence length="246" mass="28839">MDNPNDPEDLVSELENLHLERIFRQRGFPPGLISPSFSNTRPAARHQILSTEEYDYSPPQFIPNQTSSPARTPGYTPVPVLSPYTISRLNNPRYYCSQHIPSRTEDLAEEVPSPGPDWQQYDPDPSLSCIACQMGRQRQQHQLQQRNSYQRYLQQHLQLHHQQQQQSSTFHNPSLHFRAVNPNPEEQEKRMRRSANEIKRNMDDYNRHESNIRESNMKVQSWLDRWASSFDDEGEGDENLEEVELV</sequence>
<reference evidence="1 2" key="1">
    <citation type="submission" date="2019-03" db="EMBL/GenBank/DDBJ databases">
        <title>Nematode-trapping fungi genome.</title>
        <authorList>
            <person name="Vidal-Diez De Ulzurrun G."/>
        </authorList>
    </citation>
    <scope>NUCLEOTIDE SEQUENCE [LARGE SCALE GENOMIC DNA]</scope>
    <source>
        <strain evidence="1 2">TWF154</strain>
    </source>
</reference>
<gene>
    <name evidence="1" type="ORF">EYR41_002445</name>
</gene>
<dbReference type="AlphaFoldDB" id="A0A7C8NWC8"/>
<dbReference type="EMBL" id="SOZJ01000010">
    <property type="protein sequence ID" value="TGJ62466.1"/>
    <property type="molecule type" value="Genomic_DNA"/>
</dbReference>
<name>A0A7C8NWC8_ORBOL</name>
<evidence type="ECO:0000313" key="1">
    <source>
        <dbReference type="EMBL" id="TGJ62466.1"/>
    </source>
</evidence>